<evidence type="ECO:0000313" key="3">
    <source>
        <dbReference type="EMBL" id="KAF2840719.1"/>
    </source>
</evidence>
<dbReference type="AlphaFoldDB" id="A0A9P4VUK7"/>
<keyword evidence="4" id="KW-1185">Reference proteome</keyword>
<feature type="compositionally biased region" description="Basic residues" evidence="1">
    <location>
        <begin position="439"/>
        <end position="457"/>
    </location>
</feature>
<feature type="region of interest" description="Disordered" evidence="1">
    <location>
        <begin position="438"/>
        <end position="457"/>
    </location>
</feature>
<feature type="signal peptide" evidence="2">
    <location>
        <begin position="1"/>
        <end position="23"/>
    </location>
</feature>
<feature type="chain" id="PRO_5040116321" evidence="2">
    <location>
        <begin position="24"/>
        <end position="457"/>
    </location>
</feature>
<comment type="caution">
    <text evidence="3">The sequence shown here is derived from an EMBL/GenBank/DDBJ whole genome shotgun (WGS) entry which is preliminary data.</text>
</comment>
<dbReference type="OrthoDB" id="3800526at2759"/>
<evidence type="ECO:0000256" key="2">
    <source>
        <dbReference type="SAM" id="SignalP"/>
    </source>
</evidence>
<gene>
    <name evidence="3" type="ORF">M501DRAFT_1029948</name>
</gene>
<name>A0A9P4VUK7_9PEZI</name>
<reference evidence="3" key="1">
    <citation type="journal article" date="2020" name="Stud. Mycol.">
        <title>101 Dothideomycetes genomes: a test case for predicting lifestyles and emergence of pathogens.</title>
        <authorList>
            <person name="Haridas S."/>
            <person name="Albert R."/>
            <person name="Binder M."/>
            <person name="Bloem J."/>
            <person name="Labutti K."/>
            <person name="Salamov A."/>
            <person name="Andreopoulos B."/>
            <person name="Baker S."/>
            <person name="Barry K."/>
            <person name="Bills G."/>
            <person name="Bluhm B."/>
            <person name="Cannon C."/>
            <person name="Castanera R."/>
            <person name="Culley D."/>
            <person name="Daum C."/>
            <person name="Ezra D."/>
            <person name="Gonzalez J."/>
            <person name="Henrissat B."/>
            <person name="Kuo A."/>
            <person name="Liang C."/>
            <person name="Lipzen A."/>
            <person name="Lutzoni F."/>
            <person name="Magnuson J."/>
            <person name="Mondo S."/>
            <person name="Nolan M."/>
            <person name="Ohm R."/>
            <person name="Pangilinan J."/>
            <person name="Park H.-J."/>
            <person name="Ramirez L."/>
            <person name="Alfaro M."/>
            <person name="Sun H."/>
            <person name="Tritt A."/>
            <person name="Yoshinaga Y."/>
            <person name="Zwiers L.-H."/>
            <person name="Turgeon B."/>
            <person name="Goodwin S."/>
            <person name="Spatafora J."/>
            <person name="Crous P."/>
            <person name="Grigoriev I."/>
        </authorList>
    </citation>
    <scope>NUCLEOTIDE SEQUENCE</scope>
    <source>
        <strain evidence="3">CBS 101060</strain>
    </source>
</reference>
<dbReference type="Proteomes" id="UP000799429">
    <property type="component" value="Unassembled WGS sequence"/>
</dbReference>
<sequence>MKLLHFFTLCLIFILSFGRLVSPLSIPRGVAVYNLGCGITRISKQAWDKGINKDIIKWIGDRLKDYQKDKGASKERIIFSEYLRRRYAPDATSDMVACNGGFGCLMLGNFHDALLITHDAVDYAASYIFVQAPNMVSMFTDPKERQKKVVANHKIETKLMTAFMAIVASALMAAGQPEVGLALMALTAGAKAATIGTERAFPLRWLHRIRRSTKKLTDIVPDWLSVEFSNLGRKVHEEFTEHLGVYMCGQKDSNGNNLVDLFKTGLYLEPCANVKANNRISHEESVDRLRHQRFVSFAYAVGITHEDIVRSSLDHYRIFGNKACSAVGTKELVDKSHTNEFKNIIPGMFTVPVCRNPRGEAISSIRRNKSRNYPCMCGGFSWDSKDYKKEKDETETLLQASNLYASEDFAEYCSKSKFKKDKARPFHFKVGKTNEKPYRKSTHHYKKCKGKDHKVKD</sequence>
<evidence type="ECO:0000313" key="4">
    <source>
        <dbReference type="Proteomes" id="UP000799429"/>
    </source>
</evidence>
<evidence type="ECO:0000256" key="1">
    <source>
        <dbReference type="SAM" id="MobiDB-lite"/>
    </source>
</evidence>
<protein>
    <submittedName>
        <fullName evidence="3">Uncharacterized protein</fullName>
    </submittedName>
</protein>
<proteinExistence type="predicted"/>
<organism evidence="3 4">
    <name type="scientific">Patellaria atrata CBS 101060</name>
    <dbReference type="NCBI Taxonomy" id="1346257"/>
    <lineage>
        <taxon>Eukaryota</taxon>
        <taxon>Fungi</taxon>
        <taxon>Dikarya</taxon>
        <taxon>Ascomycota</taxon>
        <taxon>Pezizomycotina</taxon>
        <taxon>Dothideomycetes</taxon>
        <taxon>Dothideomycetes incertae sedis</taxon>
        <taxon>Patellariales</taxon>
        <taxon>Patellariaceae</taxon>
        <taxon>Patellaria</taxon>
    </lineage>
</organism>
<accession>A0A9P4VUK7</accession>
<dbReference type="EMBL" id="MU006092">
    <property type="protein sequence ID" value="KAF2840719.1"/>
    <property type="molecule type" value="Genomic_DNA"/>
</dbReference>
<keyword evidence="2" id="KW-0732">Signal</keyword>